<evidence type="ECO:0000313" key="4">
    <source>
        <dbReference type="Proteomes" id="UP001610335"/>
    </source>
</evidence>
<protein>
    <recommendedName>
        <fullName evidence="2">PLD phosphodiesterase domain-containing protein</fullName>
    </recommendedName>
</protein>
<dbReference type="Pfam" id="PF13091">
    <property type="entry name" value="PLDc_2"/>
    <property type="match status" value="2"/>
</dbReference>
<gene>
    <name evidence="3" type="ORF">BDW59DRAFT_180433</name>
</gene>
<dbReference type="InterPro" id="IPR025202">
    <property type="entry name" value="PLD-like_dom"/>
</dbReference>
<accession>A0ABR4I837</accession>
<sequence length="680" mass="75508">MPSSIKPYHAALCIFLVILLMCIKRSLKSRQRMQPLPKMVSRTVYNLCHGDRTVSSELAHEPTKAPYKVFKELYEDTNNNTNGKSLESCSSCSDEEELENDNLRRAKECGRWGGAEPSRLFLQIYHDALCALDKNPLGGVVSPPLMGSNGVLPLTVVAPLPDVCHHMANCIVRAEKEVVLATNYWIHSNASTIITNALRELSRRAGERGEKVVVKVIYDRGDPRQIWDNHLNVDEKNYVAGKVHLPASDEIPHLDMQVINYHRPIFGTFHAKFMIVDRRLGLLQSSNIQDNDNLEMMVHVEGPIVDSLYDTALISWGKALEPPLPLLDSPAAATPGPSFPEQAADGQSEESVGVLSQHTAENPHYDLDIKAETRRANGLLKPREGESRTQAVTRHLNHILQVSTTGDAPDEDQENGAEPYVLSPPHKPFPMALVNREPYGAPDHTSTIVPQDAAFLSAINNAEHSIFIQTPNMNAEPLLEPLVDAVRRGVTVTCHLCLGYNDAGQLLPFQNGTNEMISNRLYDSLDTDDEKSRLRIFNYVGKDQTRPIHNKFKKRSCHIKLMIIDEKVVPKVHGTPTPKPQLNHKLTKTGNGNLDTQPYYHSQEVNLLLDSPLICRAWLDVVNRNQNTAKYGLVSPNDGCWHAPVTGEIPEGSLGIDPGKLSWAKGAVGVVHRVRGTGEF</sequence>
<evidence type="ECO:0000313" key="3">
    <source>
        <dbReference type="EMBL" id="KAL2823875.1"/>
    </source>
</evidence>
<dbReference type="CDD" id="cd00138">
    <property type="entry name" value="PLDc_SF"/>
    <property type="match status" value="2"/>
</dbReference>
<dbReference type="EMBL" id="JBFXLS010000048">
    <property type="protein sequence ID" value="KAL2823875.1"/>
    <property type="molecule type" value="Genomic_DNA"/>
</dbReference>
<dbReference type="Gene3D" id="3.30.870.10">
    <property type="entry name" value="Endonuclease Chain A"/>
    <property type="match status" value="2"/>
</dbReference>
<proteinExistence type="predicted"/>
<dbReference type="SUPFAM" id="SSF56024">
    <property type="entry name" value="Phospholipase D/nuclease"/>
    <property type="match status" value="2"/>
</dbReference>
<organism evidence="3 4">
    <name type="scientific">Aspergillus cavernicola</name>
    <dbReference type="NCBI Taxonomy" id="176166"/>
    <lineage>
        <taxon>Eukaryota</taxon>
        <taxon>Fungi</taxon>
        <taxon>Dikarya</taxon>
        <taxon>Ascomycota</taxon>
        <taxon>Pezizomycotina</taxon>
        <taxon>Eurotiomycetes</taxon>
        <taxon>Eurotiomycetidae</taxon>
        <taxon>Eurotiales</taxon>
        <taxon>Aspergillaceae</taxon>
        <taxon>Aspergillus</taxon>
        <taxon>Aspergillus subgen. Nidulantes</taxon>
    </lineage>
</organism>
<name>A0ABR4I837_9EURO</name>
<feature type="region of interest" description="Disordered" evidence="1">
    <location>
        <begin position="327"/>
        <end position="355"/>
    </location>
</feature>
<dbReference type="PANTHER" id="PTHR21248:SF22">
    <property type="entry name" value="PHOSPHOLIPASE D"/>
    <property type="match status" value="1"/>
</dbReference>
<comment type="caution">
    <text evidence="3">The sequence shown here is derived from an EMBL/GenBank/DDBJ whole genome shotgun (WGS) entry which is preliminary data.</text>
</comment>
<dbReference type="PANTHER" id="PTHR21248">
    <property type="entry name" value="CARDIOLIPIN SYNTHASE"/>
    <property type="match status" value="1"/>
</dbReference>
<dbReference type="PROSITE" id="PS50035">
    <property type="entry name" value="PLD"/>
    <property type="match status" value="1"/>
</dbReference>
<evidence type="ECO:0000259" key="2">
    <source>
        <dbReference type="PROSITE" id="PS50035"/>
    </source>
</evidence>
<dbReference type="Proteomes" id="UP001610335">
    <property type="component" value="Unassembled WGS sequence"/>
</dbReference>
<keyword evidence="4" id="KW-1185">Reference proteome</keyword>
<dbReference type="InterPro" id="IPR001736">
    <property type="entry name" value="PLipase_D/transphosphatidylase"/>
</dbReference>
<evidence type="ECO:0000256" key="1">
    <source>
        <dbReference type="SAM" id="MobiDB-lite"/>
    </source>
</evidence>
<reference evidence="3 4" key="1">
    <citation type="submission" date="2024-07" db="EMBL/GenBank/DDBJ databases">
        <title>Section-level genome sequencing and comparative genomics of Aspergillus sections Usti and Cavernicolus.</title>
        <authorList>
            <consortium name="Lawrence Berkeley National Laboratory"/>
            <person name="Nybo J.L."/>
            <person name="Vesth T.C."/>
            <person name="Theobald S."/>
            <person name="Frisvad J.C."/>
            <person name="Larsen T.O."/>
            <person name="Kjaerboelling I."/>
            <person name="Rothschild-Mancinelli K."/>
            <person name="Lyhne E.K."/>
            <person name="Kogle M.E."/>
            <person name="Barry K."/>
            <person name="Clum A."/>
            <person name="Na H."/>
            <person name="Ledsgaard L."/>
            <person name="Lin J."/>
            <person name="Lipzen A."/>
            <person name="Kuo A."/>
            <person name="Riley R."/>
            <person name="Mondo S."/>
            <person name="LaButti K."/>
            <person name="Haridas S."/>
            <person name="Pangalinan J."/>
            <person name="Salamov A.A."/>
            <person name="Simmons B.A."/>
            <person name="Magnuson J.K."/>
            <person name="Chen J."/>
            <person name="Drula E."/>
            <person name="Henrissat B."/>
            <person name="Wiebenga A."/>
            <person name="Lubbers R.J."/>
            <person name="Gomes A.C."/>
            <person name="Makela M.R."/>
            <person name="Stajich J."/>
            <person name="Grigoriev I.V."/>
            <person name="Mortensen U.H."/>
            <person name="De vries R.P."/>
            <person name="Baker S.E."/>
            <person name="Andersen M.R."/>
        </authorList>
    </citation>
    <scope>NUCLEOTIDE SEQUENCE [LARGE SCALE GENOMIC DNA]</scope>
    <source>
        <strain evidence="3 4">CBS 600.67</strain>
    </source>
</reference>
<feature type="domain" description="PLD phosphodiesterase" evidence="2">
    <location>
        <begin position="265"/>
        <end position="292"/>
    </location>
</feature>